<dbReference type="AlphaFoldDB" id="A0AAD4K286"/>
<name>A0AAD4K286_9MUSC</name>
<keyword evidence="4 8" id="KW-0812">Transmembrane</keyword>
<keyword evidence="3 9" id="KW-0813">Transport</keyword>
<dbReference type="Proteomes" id="UP001200034">
    <property type="component" value="Unassembled WGS sequence"/>
</dbReference>
<dbReference type="InterPro" id="IPR050391">
    <property type="entry name" value="Mito_Metabolite_Transporter"/>
</dbReference>
<gene>
    <name evidence="11" type="ORF">KR093_009270</name>
</gene>
<evidence type="ECO:0000256" key="1">
    <source>
        <dbReference type="ARBA" id="ARBA00004141"/>
    </source>
</evidence>
<dbReference type="PROSITE" id="PS50920">
    <property type="entry name" value="SOLCAR"/>
    <property type="match status" value="3"/>
</dbReference>
<dbReference type="EMBL" id="JAJJHW010002585">
    <property type="protein sequence ID" value="KAH8371911.1"/>
    <property type="molecule type" value="Genomic_DNA"/>
</dbReference>
<evidence type="ECO:0000256" key="3">
    <source>
        <dbReference type="ARBA" id="ARBA00022448"/>
    </source>
</evidence>
<feature type="repeat" description="Solcar" evidence="8">
    <location>
        <begin position="138"/>
        <end position="221"/>
    </location>
</feature>
<evidence type="ECO:0000256" key="4">
    <source>
        <dbReference type="ARBA" id="ARBA00022692"/>
    </source>
</evidence>
<dbReference type="PANTHER" id="PTHR45618">
    <property type="entry name" value="MITOCHONDRIAL DICARBOXYLATE CARRIER-RELATED"/>
    <property type="match status" value="1"/>
</dbReference>
<proteinExistence type="inferred from homology"/>
<reference evidence="11" key="1">
    <citation type="journal article" date="2021" name="Mol. Ecol. Resour.">
        <title>Phylogenomic analyses of the genus Drosophila reveals genomic signals of climate adaptation.</title>
        <authorList>
            <person name="Li F."/>
            <person name="Rane R.V."/>
            <person name="Luria V."/>
            <person name="Xiong Z."/>
            <person name="Chen J."/>
            <person name="Li Z."/>
            <person name="Catullo R.A."/>
            <person name="Griffin P.C."/>
            <person name="Schiffer M."/>
            <person name="Pearce S."/>
            <person name="Lee S.F."/>
            <person name="McElroy K."/>
            <person name="Stocker A."/>
            <person name="Shirriffs J."/>
            <person name="Cockerell F."/>
            <person name="Coppin C."/>
            <person name="Sgro C.M."/>
            <person name="Karger A."/>
            <person name="Cain J.W."/>
            <person name="Weber J.A."/>
            <person name="Santpere G."/>
            <person name="Kirschner M.W."/>
            <person name="Hoffmann A.A."/>
            <person name="Oakeshott J.G."/>
            <person name="Zhang G."/>
        </authorList>
    </citation>
    <scope>NUCLEOTIDE SEQUENCE</scope>
    <source>
        <strain evidence="11">BGI-SZ-2011g</strain>
    </source>
</reference>
<evidence type="ECO:0000256" key="7">
    <source>
        <dbReference type="ARBA" id="ARBA00023136"/>
    </source>
</evidence>
<accession>A0AAD4K286</accession>
<feature type="repeat" description="Solcar" evidence="8">
    <location>
        <begin position="37"/>
        <end position="128"/>
    </location>
</feature>
<keyword evidence="6 10" id="KW-1133">Transmembrane helix</keyword>
<keyword evidence="7 8" id="KW-0472">Membrane</keyword>
<keyword evidence="5" id="KW-0677">Repeat</keyword>
<evidence type="ECO:0000256" key="8">
    <source>
        <dbReference type="PROSITE-ProRule" id="PRU00282"/>
    </source>
</evidence>
<evidence type="ECO:0000256" key="5">
    <source>
        <dbReference type="ARBA" id="ARBA00022737"/>
    </source>
</evidence>
<evidence type="ECO:0000256" key="9">
    <source>
        <dbReference type="RuleBase" id="RU000488"/>
    </source>
</evidence>
<feature type="transmembrane region" description="Helical" evidence="10">
    <location>
        <begin position="38"/>
        <end position="58"/>
    </location>
</feature>
<dbReference type="SUPFAM" id="SSF103506">
    <property type="entry name" value="Mitochondrial carrier"/>
    <property type="match status" value="1"/>
</dbReference>
<dbReference type="Pfam" id="PF00153">
    <property type="entry name" value="Mito_carr"/>
    <property type="match status" value="2"/>
</dbReference>
<evidence type="ECO:0000256" key="6">
    <source>
        <dbReference type="ARBA" id="ARBA00022989"/>
    </source>
</evidence>
<dbReference type="InterPro" id="IPR023395">
    <property type="entry name" value="MCP_dom_sf"/>
</dbReference>
<feature type="repeat" description="Solcar" evidence="8">
    <location>
        <begin position="1"/>
        <end position="33"/>
    </location>
</feature>
<evidence type="ECO:0000256" key="2">
    <source>
        <dbReference type="ARBA" id="ARBA00006375"/>
    </source>
</evidence>
<feature type="transmembrane region" description="Helical" evidence="10">
    <location>
        <begin position="193"/>
        <end position="215"/>
    </location>
</feature>
<comment type="similarity">
    <text evidence="2 9">Belongs to the mitochondrial carrier (TC 2.A.29) family.</text>
</comment>
<evidence type="ECO:0008006" key="13">
    <source>
        <dbReference type="Google" id="ProtNLM"/>
    </source>
</evidence>
<dbReference type="InterPro" id="IPR018108">
    <property type="entry name" value="MCP_transmembrane"/>
</dbReference>
<evidence type="ECO:0000256" key="10">
    <source>
        <dbReference type="SAM" id="Phobius"/>
    </source>
</evidence>
<keyword evidence="12" id="KW-1185">Reference proteome</keyword>
<organism evidence="11 12">
    <name type="scientific">Drosophila rubida</name>
    <dbReference type="NCBI Taxonomy" id="30044"/>
    <lineage>
        <taxon>Eukaryota</taxon>
        <taxon>Metazoa</taxon>
        <taxon>Ecdysozoa</taxon>
        <taxon>Arthropoda</taxon>
        <taxon>Hexapoda</taxon>
        <taxon>Insecta</taxon>
        <taxon>Pterygota</taxon>
        <taxon>Neoptera</taxon>
        <taxon>Endopterygota</taxon>
        <taxon>Diptera</taxon>
        <taxon>Brachycera</taxon>
        <taxon>Muscomorpha</taxon>
        <taxon>Ephydroidea</taxon>
        <taxon>Drosophilidae</taxon>
        <taxon>Drosophila</taxon>
    </lineage>
</organism>
<feature type="non-terminal residue" evidence="11">
    <location>
        <position position="1"/>
    </location>
</feature>
<dbReference type="GO" id="GO:0016020">
    <property type="term" value="C:membrane"/>
    <property type="evidence" value="ECO:0007669"/>
    <property type="project" value="UniProtKB-SubCell"/>
</dbReference>
<sequence length="231" mass="26126">GFLSLYDGLSAQLFRQFTYCLLRFHLYDKGKEYVNPNIFLHKVFVATVSGLVAASIGIPSEMINTRMQVDRMLDPSIRRNYKHVFDGIYKVIRYEGTRALYTGGMYTCIRGAIVTIGQCAMYDQSKTLFLRHTDLEDDSTNLHLLSSLTAGILCAPLVQPIEILKTLKMVAVANSDSASARTAYMMRFGIRGLFRGFTATLCRMVCSTIITMIVYEELRLRFGYYKPASLV</sequence>
<evidence type="ECO:0000313" key="12">
    <source>
        <dbReference type="Proteomes" id="UP001200034"/>
    </source>
</evidence>
<dbReference type="Gene3D" id="1.50.40.10">
    <property type="entry name" value="Mitochondrial carrier domain"/>
    <property type="match status" value="1"/>
</dbReference>
<evidence type="ECO:0000313" key="11">
    <source>
        <dbReference type="EMBL" id="KAH8371911.1"/>
    </source>
</evidence>
<protein>
    <recommendedName>
        <fullName evidence="13">Mitochondrial dicarboxylate carrier</fullName>
    </recommendedName>
</protein>
<comment type="subcellular location">
    <subcellularLocation>
        <location evidence="1">Membrane</location>
        <topology evidence="1">Multi-pass membrane protein</topology>
    </subcellularLocation>
</comment>
<comment type="caution">
    <text evidence="11">The sequence shown here is derived from an EMBL/GenBank/DDBJ whole genome shotgun (WGS) entry which is preliminary data.</text>
</comment>